<feature type="transmembrane region" description="Helical" evidence="1">
    <location>
        <begin position="355"/>
        <end position="375"/>
    </location>
</feature>
<organism evidence="2 3">
    <name type="scientific">candidate division WWE3 bacterium CG10_big_fil_rev_8_21_14_0_10_32_10</name>
    <dbReference type="NCBI Taxonomy" id="1975090"/>
    <lineage>
        <taxon>Bacteria</taxon>
        <taxon>Katanobacteria</taxon>
    </lineage>
</organism>
<keyword evidence="1" id="KW-1133">Transmembrane helix</keyword>
<evidence type="ECO:0000313" key="3">
    <source>
        <dbReference type="Proteomes" id="UP000230214"/>
    </source>
</evidence>
<feature type="transmembrane region" description="Helical" evidence="1">
    <location>
        <begin position="264"/>
        <end position="284"/>
    </location>
</feature>
<feature type="transmembrane region" description="Helical" evidence="1">
    <location>
        <begin position="136"/>
        <end position="153"/>
    </location>
</feature>
<evidence type="ECO:0008006" key="4">
    <source>
        <dbReference type="Google" id="ProtNLM"/>
    </source>
</evidence>
<dbReference type="Proteomes" id="UP000230214">
    <property type="component" value="Unassembled WGS sequence"/>
</dbReference>
<feature type="transmembrane region" description="Helical" evidence="1">
    <location>
        <begin position="78"/>
        <end position="102"/>
    </location>
</feature>
<feature type="transmembrane region" description="Helical" evidence="1">
    <location>
        <begin position="160"/>
        <end position="176"/>
    </location>
</feature>
<protein>
    <recommendedName>
        <fullName evidence="4">Glycosyltransferase RgtA/B/C/D-like domain-containing protein</fullName>
    </recommendedName>
</protein>
<feature type="transmembrane region" description="Helical" evidence="1">
    <location>
        <begin position="9"/>
        <end position="25"/>
    </location>
</feature>
<comment type="caution">
    <text evidence="2">The sequence shown here is derived from an EMBL/GenBank/DDBJ whole genome shotgun (WGS) entry which is preliminary data.</text>
</comment>
<feature type="transmembrane region" description="Helical" evidence="1">
    <location>
        <begin position="395"/>
        <end position="413"/>
    </location>
</feature>
<feature type="transmembrane region" description="Helical" evidence="1">
    <location>
        <begin position="418"/>
        <end position="436"/>
    </location>
</feature>
<feature type="transmembrane region" description="Helical" evidence="1">
    <location>
        <begin position="182"/>
        <end position="201"/>
    </location>
</feature>
<evidence type="ECO:0000313" key="2">
    <source>
        <dbReference type="EMBL" id="PIR43803.1"/>
    </source>
</evidence>
<proteinExistence type="predicted"/>
<dbReference type="EMBL" id="PCXU01000011">
    <property type="protein sequence ID" value="PIR43803.1"/>
    <property type="molecule type" value="Genomic_DNA"/>
</dbReference>
<sequence>MKKEKLKKLIYLFSVVLSICAWYSFKVQNLILSYNDARSHLNIARRVVDGLNPGIAQLGSVWLPLPHILELLTIWNNFFYRTGLSGSIISMLSFVGTIYFLVKIGELLRFDFKGIIITVLVFAFNPNVLYMQSIPMTELLLIYTQIGSIYFFIKWVKKDRILSLIFLGIYTFLSVLTRYDGWFTFFYISFAIILITIIKKYKVQPEKIKKSVSTILSPEIYLKIDKIFLEFFKKLYTYKIDINFNLKDYLKNTLYKRVRAESNFILYSVWGFFAIFLWLLWNWLIFYDPLFFLNGAFSAKSQQEILYSEGRLLTKGSIDLAAITYVVAVVKNSGLLVFLFGFLGIIKIFFKRRSITFILSFLALLSPLVFNIFSLYLGHSVIHLPSIPPYTWFNIRYGLIFIPTIALGCGILVSKKEFLFILILAITTMQYTYMYIKKDIVTIEDATKGASGYYLDDIGTWANKNANDGLILVAASSHDSFIFVSGLSLNHFITEGTGRYWKKSLIDPTIYATYIVMHDGDLVDKALKHNFIFAQNYHLVYKGNFANIYKINRPITINIPK</sequence>
<keyword evidence="1" id="KW-0472">Membrane</keyword>
<feature type="transmembrane region" description="Helical" evidence="1">
    <location>
        <begin position="322"/>
        <end position="343"/>
    </location>
</feature>
<name>A0A2H0RBE1_UNCKA</name>
<reference evidence="2 3" key="1">
    <citation type="submission" date="2017-09" db="EMBL/GenBank/DDBJ databases">
        <title>Depth-based differentiation of microbial function through sediment-hosted aquifers and enrichment of novel symbionts in the deep terrestrial subsurface.</title>
        <authorList>
            <person name="Probst A.J."/>
            <person name="Ladd B."/>
            <person name="Jarett J.K."/>
            <person name="Geller-Mcgrath D.E."/>
            <person name="Sieber C.M."/>
            <person name="Emerson J.B."/>
            <person name="Anantharaman K."/>
            <person name="Thomas B.C."/>
            <person name="Malmstrom R."/>
            <person name="Stieglmeier M."/>
            <person name="Klingl A."/>
            <person name="Woyke T."/>
            <person name="Ryan C.M."/>
            <person name="Banfield J.F."/>
        </authorList>
    </citation>
    <scope>NUCLEOTIDE SEQUENCE [LARGE SCALE GENOMIC DNA]</scope>
    <source>
        <strain evidence="2">CG10_big_fil_rev_8_21_14_0_10_32_10</strain>
    </source>
</reference>
<dbReference type="AlphaFoldDB" id="A0A2H0RBE1"/>
<accession>A0A2H0RBE1</accession>
<keyword evidence="1" id="KW-0812">Transmembrane</keyword>
<gene>
    <name evidence="2" type="ORF">COV24_01005</name>
</gene>
<evidence type="ECO:0000256" key="1">
    <source>
        <dbReference type="SAM" id="Phobius"/>
    </source>
</evidence>